<feature type="domain" description="RRM" evidence="3">
    <location>
        <begin position="2"/>
        <end position="91"/>
    </location>
</feature>
<dbReference type="Pfam" id="PF00076">
    <property type="entry name" value="RRM_1"/>
    <property type="match status" value="1"/>
</dbReference>
<dbReference type="InterPro" id="IPR012677">
    <property type="entry name" value="Nucleotide-bd_a/b_plait_sf"/>
</dbReference>
<protein>
    <recommendedName>
        <fullName evidence="3">RRM domain-containing protein</fullName>
    </recommendedName>
</protein>
<accession>A0A8S9MEP6</accession>
<feature type="compositionally biased region" description="Basic and acidic residues" evidence="2">
    <location>
        <begin position="186"/>
        <end position="199"/>
    </location>
</feature>
<dbReference type="EMBL" id="QGKW02000007">
    <property type="protein sequence ID" value="KAF2616977.1"/>
    <property type="molecule type" value="Genomic_DNA"/>
</dbReference>
<feature type="compositionally biased region" description="Polar residues" evidence="2">
    <location>
        <begin position="250"/>
        <end position="259"/>
    </location>
</feature>
<feature type="compositionally biased region" description="Polar residues" evidence="2">
    <location>
        <begin position="222"/>
        <end position="241"/>
    </location>
</feature>
<dbReference type="GO" id="GO:0003723">
    <property type="term" value="F:RNA binding"/>
    <property type="evidence" value="ECO:0007669"/>
    <property type="project" value="UniProtKB-UniRule"/>
</dbReference>
<feature type="compositionally biased region" description="Basic and acidic residues" evidence="2">
    <location>
        <begin position="122"/>
        <end position="131"/>
    </location>
</feature>
<feature type="region of interest" description="Disordered" evidence="2">
    <location>
        <begin position="93"/>
        <end position="273"/>
    </location>
</feature>
<dbReference type="SUPFAM" id="SSF54928">
    <property type="entry name" value="RNA-binding domain, RBD"/>
    <property type="match status" value="1"/>
</dbReference>
<feature type="compositionally biased region" description="Basic and acidic residues" evidence="2">
    <location>
        <begin position="332"/>
        <end position="347"/>
    </location>
</feature>
<sequence length="347" mass="39620">MRPVFVGNLGYGTRESELGRLFGTYGKVGRVDIKSGHIEVEDPCIEYLFDRSMPRKALEATQRSFFFIEHITFCACRQILGKVIAVEYGLKDDDERDDRRGGGSPKRSPSPAYHRRPIPDYGRPRSPEYDRRRRSPSAYDRRGRSPSAYERSKSPADYGHRSPDNGRQRSPSYDRYRSLSPVPRGRKAEEYEKNAEPEATKNACDTMPVTNSTITEGAFRLNPTTSSNHVTIHSLKPSTTTRNEKRALKTATSSAQPNHSFRRCGAVPPRRPQDRHRRWEIGLCRAMPPKTFLAVVHSVFKDPCSTSSPRTKDRTSYAACYRSPLRVSPPQREIDPWWRSRRGDGRS</sequence>
<keyword evidence="1" id="KW-0694">RNA-binding</keyword>
<comment type="caution">
    <text evidence="4">The sequence shown here is derived from an EMBL/GenBank/DDBJ whole genome shotgun (WGS) entry which is preliminary data.</text>
</comment>
<gene>
    <name evidence="4" type="ORF">F2Q68_00041899</name>
</gene>
<evidence type="ECO:0000259" key="3">
    <source>
        <dbReference type="PROSITE" id="PS50102"/>
    </source>
</evidence>
<dbReference type="InterPro" id="IPR000504">
    <property type="entry name" value="RRM_dom"/>
</dbReference>
<dbReference type="InterPro" id="IPR035979">
    <property type="entry name" value="RBD_domain_sf"/>
</dbReference>
<evidence type="ECO:0000313" key="5">
    <source>
        <dbReference type="Proteomes" id="UP000712281"/>
    </source>
</evidence>
<reference evidence="4" key="1">
    <citation type="submission" date="2019-12" db="EMBL/GenBank/DDBJ databases">
        <title>Genome sequencing and annotation of Brassica cretica.</title>
        <authorList>
            <person name="Studholme D.J."/>
            <person name="Sarris P.F."/>
        </authorList>
    </citation>
    <scope>NUCLEOTIDE SEQUENCE</scope>
    <source>
        <strain evidence="4">PFS-001/15</strain>
        <tissue evidence="4">Leaf</tissue>
    </source>
</reference>
<name>A0A8S9MEP6_BRACR</name>
<evidence type="ECO:0000256" key="2">
    <source>
        <dbReference type="SAM" id="MobiDB-lite"/>
    </source>
</evidence>
<dbReference type="Gene3D" id="3.30.70.330">
    <property type="match status" value="1"/>
</dbReference>
<feature type="compositionally biased region" description="Basic and acidic residues" evidence="2">
    <location>
        <begin position="150"/>
        <end position="177"/>
    </location>
</feature>
<proteinExistence type="predicted"/>
<dbReference type="Proteomes" id="UP000712281">
    <property type="component" value="Unassembled WGS sequence"/>
</dbReference>
<evidence type="ECO:0000256" key="1">
    <source>
        <dbReference type="PROSITE-ProRule" id="PRU00176"/>
    </source>
</evidence>
<feature type="region of interest" description="Disordered" evidence="2">
    <location>
        <begin position="325"/>
        <end position="347"/>
    </location>
</feature>
<evidence type="ECO:0000313" key="4">
    <source>
        <dbReference type="EMBL" id="KAF2616977.1"/>
    </source>
</evidence>
<organism evidence="4 5">
    <name type="scientific">Brassica cretica</name>
    <name type="common">Mustard</name>
    <dbReference type="NCBI Taxonomy" id="69181"/>
    <lineage>
        <taxon>Eukaryota</taxon>
        <taxon>Viridiplantae</taxon>
        <taxon>Streptophyta</taxon>
        <taxon>Embryophyta</taxon>
        <taxon>Tracheophyta</taxon>
        <taxon>Spermatophyta</taxon>
        <taxon>Magnoliopsida</taxon>
        <taxon>eudicotyledons</taxon>
        <taxon>Gunneridae</taxon>
        <taxon>Pentapetalae</taxon>
        <taxon>rosids</taxon>
        <taxon>malvids</taxon>
        <taxon>Brassicales</taxon>
        <taxon>Brassicaceae</taxon>
        <taxon>Brassiceae</taxon>
        <taxon>Brassica</taxon>
    </lineage>
</organism>
<dbReference type="PROSITE" id="PS50102">
    <property type="entry name" value="RRM"/>
    <property type="match status" value="1"/>
</dbReference>
<dbReference type="AlphaFoldDB" id="A0A8S9MEP6"/>